<feature type="domain" description="Protein kinase" evidence="9">
    <location>
        <begin position="24"/>
        <end position="299"/>
    </location>
</feature>
<evidence type="ECO:0000256" key="3">
    <source>
        <dbReference type="ARBA" id="ARBA00022741"/>
    </source>
</evidence>
<dbReference type="AlphaFoldDB" id="A0A9R1VC07"/>
<dbReference type="Gene3D" id="1.10.510.10">
    <property type="entry name" value="Transferase(Phosphotransferase) domain 1"/>
    <property type="match status" value="1"/>
</dbReference>
<dbReference type="PROSITE" id="PS00107">
    <property type="entry name" value="PROTEIN_KINASE_ATP"/>
    <property type="match status" value="1"/>
</dbReference>
<keyword evidence="11" id="KW-1185">Reference proteome</keyword>
<proteinExistence type="inferred from homology"/>
<evidence type="ECO:0000259" key="9">
    <source>
        <dbReference type="PROSITE" id="PS50011"/>
    </source>
</evidence>
<evidence type="ECO:0000313" key="10">
    <source>
        <dbReference type="EMBL" id="KAJ0202544.1"/>
    </source>
</evidence>
<dbReference type="InterPro" id="IPR008271">
    <property type="entry name" value="Ser/Thr_kinase_AS"/>
</dbReference>
<evidence type="ECO:0000256" key="6">
    <source>
        <dbReference type="PROSITE-ProRule" id="PRU10141"/>
    </source>
</evidence>
<organism evidence="10 11">
    <name type="scientific">Lactuca sativa</name>
    <name type="common">Garden lettuce</name>
    <dbReference type="NCBI Taxonomy" id="4236"/>
    <lineage>
        <taxon>Eukaryota</taxon>
        <taxon>Viridiplantae</taxon>
        <taxon>Streptophyta</taxon>
        <taxon>Embryophyta</taxon>
        <taxon>Tracheophyta</taxon>
        <taxon>Spermatophyta</taxon>
        <taxon>Magnoliopsida</taxon>
        <taxon>eudicotyledons</taxon>
        <taxon>Gunneridae</taxon>
        <taxon>Pentapetalae</taxon>
        <taxon>asterids</taxon>
        <taxon>campanulids</taxon>
        <taxon>Asterales</taxon>
        <taxon>Asteraceae</taxon>
        <taxon>Cichorioideae</taxon>
        <taxon>Cichorieae</taxon>
        <taxon>Lactucinae</taxon>
        <taxon>Lactuca</taxon>
    </lineage>
</organism>
<keyword evidence="2" id="KW-0808">Transferase</keyword>
<sequence length="363" mass="41416">MSDLKRFEHLKVQLEAIRSATNNFGENHLIGKGGFGKVYKGELFHCEGHTTVALKCLDRAFGQGDREFWNEILMLSLYKHENIVPLLGFCDDGGEKILVYKYASRRGLDLYLNSNNLTWVRRLEICIGAARGLTYLHNPGETKQRVLHRDIKSSNILLDENWNAMIADFGLSKFCPADLQYSFIFSNPVGTFGYWDPLYTETGLLTKESDVYSFGVVLFEVLCGRLCTGNHDNSQSFTELVRKHYKEHNLNGIIFGNIKDKINRSSLKVFSVIAYQCLKRDRNKRPLMNEILAALETALEYQQNDLGNTGAMDKLKQLQESVPLESRAKGDPTTRPRTATERFNVSPIPLHVFEFLVLQCQFL</sequence>
<evidence type="ECO:0000256" key="8">
    <source>
        <dbReference type="SAM" id="MobiDB-lite"/>
    </source>
</evidence>
<dbReference type="GO" id="GO:0004672">
    <property type="term" value="F:protein kinase activity"/>
    <property type="evidence" value="ECO:0000318"/>
    <property type="project" value="GO_Central"/>
</dbReference>
<comment type="similarity">
    <text evidence="7">Belongs to the protein kinase superfamily.</text>
</comment>
<dbReference type="InterPro" id="IPR017441">
    <property type="entry name" value="Protein_kinase_ATP_BS"/>
</dbReference>
<evidence type="ECO:0000256" key="1">
    <source>
        <dbReference type="ARBA" id="ARBA00022527"/>
    </source>
</evidence>
<keyword evidence="3 6" id="KW-0547">Nucleotide-binding</keyword>
<dbReference type="Gene3D" id="3.30.200.20">
    <property type="entry name" value="Phosphorylase Kinase, domain 1"/>
    <property type="match status" value="1"/>
</dbReference>
<dbReference type="SMART" id="SM00220">
    <property type="entry name" value="S_TKc"/>
    <property type="match status" value="1"/>
</dbReference>
<protein>
    <recommendedName>
        <fullName evidence="9">Protein kinase domain-containing protein</fullName>
    </recommendedName>
</protein>
<evidence type="ECO:0000256" key="4">
    <source>
        <dbReference type="ARBA" id="ARBA00022777"/>
    </source>
</evidence>
<feature type="compositionally biased region" description="Basic and acidic residues" evidence="8">
    <location>
        <begin position="326"/>
        <end position="340"/>
    </location>
</feature>
<dbReference type="FunFam" id="3.30.200.20:FF:000039">
    <property type="entry name" value="receptor-like protein kinase FERONIA"/>
    <property type="match status" value="1"/>
</dbReference>
<dbReference type="Proteomes" id="UP000235145">
    <property type="component" value="Unassembled WGS sequence"/>
</dbReference>
<feature type="region of interest" description="Disordered" evidence="8">
    <location>
        <begin position="321"/>
        <end position="340"/>
    </location>
</feature>
<keyword evidence="5 6" id="KW-0067">ATP-binding</keyword>
<evidence type="ECO:0000313" key="11">
    <source>
        <dbReference type="Proteomes" id="UP000235145"/>
    </source>
</evidence>
<dbReference type="PROSITE" id="PS00108">
    <property type="entry name" value="PROTEIN_KINASE_ST"/>
    <property type="match status" value="1"/>
</dbReference>
<reference evidence="10 11" key="1">
    <citation type="journal article" date="2017" name="Nat. Commun.">
        <title>Genome assembly with in vitro proximity ligation data and whole-genome triplication in lettuce.</title>
        <authorList>
            <person name="Reyes-Chin-Wo S."/>
            <person name="Wang Z."/>
            <person name="Yang X."/>
            <person name="Kozik A."/>
            <person name="Arikit S."/>
            <person name="Song C."/>
            <person name="Xia L."/>
            <person name="Froenicke L."/>
            <person name="Lavelle D.O."/>
            <person name="Truco M.J."/>
            <person name="Xia R."/>
            <person name="Zhu S."/>
            <person name="Xu C."/>
            <person name="Xu H."/>
            <person name="Xu X."/>
            <person name="Cox K."/>
            <person name="Korf I."/>
            <person name="Meyers B.C."/>
            <person name="Michelmore R.W."/>
        </authorList>
    </citation>
    <scope>NUCLEOTIDE SEQUENCE [LARGE SCALE GENOMIC DNA]</scope>
    <source>
        <strain evidence="11">cv. Salinas</strain>
        <tissue evidence="10">Seedlings</tissue>
    </source>
</reference>
<dbReference type="PANTHER" id="PTHR27003">
    <property type="entry name" value="OS07G0166700 PROTEIN"/>
    <property type="match status" value="1"/>
</dbReference>
<dbReference type="InterPro" id="IPR000719">
    <property type="entry name" value="Prot_kinase_dom"/>
</dbReference>
<name>A0A9R1VC07_LACSA</name>
<dbReference type="GO" id="GO:0005524">
    <property type="term" value="F:ATP binding"/>
    <property type="evidence" value="ECO:0007669"/>
    <property type="project" value="UniProtKB-UniRule"/>
</dbReference>
<dbReference type="GO" id="GO:0004714">
    <property type="term" value="F:transmembrane receptor protein tyrosine kinase activity"/>
    <property type="evidence" value="ECO:0007669"/>
    <property type="project" value="InterPro"/>
</dbReference>
<keyword evidence="1 7" id="KW-0723">Serine/threonine-protein kinase</keyword>
<evidence type="ECO:0000256" key="7">
    <source>
        <dbReference type="RuleBase" id="RU000304"/>
    </source>
</evidence>
<dbReference type="PANTHER" id="PTHR27003:SF359">
    <property type="entry name" value="SERINE_THREONINE-PROTEIN KINASE UNC-51-RELATED"/>
    <property type="match status" value="1"/>
</dbReference>
<feature type="binding site" evidence="6">
    <location>
        <position position="55"/>
    </location>
    <ligand>
        <name>ATP</name>
        <dbReference type="ChEBI" id="CHEBI:30616"/>
    </ligand>
</feature>
<dbReference type="InterPro" id="IPR011009">
    <property type="entry name" value="Kinase-like_dom_sf"/>
</dbReference>
<dbReference type="GO" id="GO:0005886">
    <property type="term" value="C:plasma membrane"/>
    <property type="evidence" value="ECO:0000318"/>
    <property type="project" value="GO_Central"/>
</dbReference>
<dbReference type="Pfam" id="PF00069">
    <property type="entry name" value="Pkinase"/>
    <property type="match status" value="1"/>
</dbReference>
<dbReference type="GO" id="GO:0004674">
    <property type="term" value="F:protein serine/threonine kinase activity"/>
    <property type="evidence" value="ECO:0007669"/>
    <property type="project" value="UniProtKB-KW"/>
</dbReference>
<dbReference type="EMBL" id="NBSK02000005">
    <property type="protein sequence ID" value="KAJ0202544.1"/>
    <property type="molecule type" value="Genomic_DNA"/>
</dbReference>
<evidence type="ECO:0000256" key="5">
    <source>
        <dbReference type="ARBA" id="ARBA00022840"/>
    </source>
</evidence>
<accession>A0A9R1VC07</accession>
<keyword evidence="4" id="KW-0418">Kinase</keyword>
<dbReference type="PROSITE" id="PS50011">
    <property type="entry name" value="PROTEIN_KINASE_DOM"/>
    <property type="match status" value="1"/>
</dbReference>
<evidence type="ECO:0000256" key="2">
    <source>
        <dbReference type="ARBA" id="ARBA00022679"/>
    </source>
</evidence>
<gene>
    <name evidence="10" type="ORF">LSAT_V11C500247990</name>
</gene>
<comment type="caution">
    <text evidence="10">The sequence shown here is derived from an EMBL/GenBank/DDBJ whole genome shotgun (WGS) entry which is preliminary data.</text>
</comment>
<dbReference type="SUPFAM" id="SSF56112">
    <property type="entry name" value="Protein kinase-like (PK-like)"/>
    <property type="match status" value="1"/>
</dbReference>
<dbReference type="InterPro" id="IPR045272">
    <property type="entry name" value="ANXUR1/2-like"/>
</dbReference>